<feature type="compositionally biased region" description="Low complexity" evidence="1">
    <location>
        <begin position="38"/>
        <end position="50"/>
    </location>
</feature>
<keyword evidence="2" id="KW-1185">Reference proteome</keyword>
<dbReference type="AlphaFoldDB" id="A0A9C6XTE2"/>
<name>A0A9C6XTE2_FRAOC</name>
<reference evidence="3" key="1">
    <citation type="submission" date="2025-08" db="UniProtKB">
        <authorList>
            <consortium name="RefSeq"/>
        </authorList>
    </citation>
    <scope>IDENTIFICATION</scope>
    <source>
        <tissue evidence="3">Whole organism</tissue>
    </source>
</reference>
<feature type="compositionally biased region" description="Acidic residues" evidence="1">
    <location>
        <begin position="26"/>
        <end position="36"/>
    </location>
</feature>
<dbReference type="KEGG" id="foc:113214194"/>
<proteinExistence type="predicted"/>
<evidence type="ECO:0000256" key="1">
    <source>
        <dbReference type="SAM" id="MobiDB-lite"/>
    </source>
</evidence>
<protein>
    <submittedName>
        <fullName evidence="3">Uncharacterized protein LOC113214194</fullName>
    </submittedName>
</protein>
<evidence type="ECO:0000313" key="2">
    <source>
        <dbReference type="Proteomes" id="UP000504606"/>
    </source>
</evidence>
<gene>
    <name evidence="3" type="primary">LOC113214194</name>
</gene>
<dbReference type="Proteomes" id="UP000504606">
    <property type="component" value="Unplaced"/>
</dbReference>
<feature type="region of interest" description="Disordered" evidence="1">
    <location>
        <begin position="1"/>
        <end position="71"/>
    </location>
</feature>
<organism evidence="2 3">
    <name type="scientific">Frankliniella occidentalis</name>
    <name type="common">Western flower thrips</name>
    <name type="synonym">Euthrips occidentalis</name>
    <dbReference type="NCBI Taxonomy" id="133901"/>
    <lineage>
        <taxon>Eukaryota</taxon>
        <taxon>Metazoa</taxon>
        <taxon>Ecdysozoa</taxon>
        <taxon>Arthropoda</taxon>
        <taxon>Hexapoda</taxon>
        <taxon>Insecta</taxon>
        <taxon>Pterygota</taxon>
        <taxon>Neoptera</taxon>
        <taxon>Paraneoptera</taxon>
        <taxon>Thysanoptera</taxon>
        <taxon>Terebrantia</taxon>
        <taxon>Thripoidea</taxon>
        <taxon>Thripidae</taxon>
        <taxon>Frankliniella</taxon>
    </lineage>
</organism>
<dbReference type="GeneID" id="113214194"/>
<evidence type="ECO:0000313" key="3">
    <source>
        <dbReference type="RefSeq" id="XP_052130320.1"/>
    </source>
</evidence>
<accession>A0A9C6XTE2</accession>
<sequence>MSAPAQERQEADGAAQQPAASLLEPDPSDPDPEIGMEADGAAGAGATDAPSPAPVIPEGAEGGTDTAAEVAPETTLAPFVALPSISLRSGSGIPSLELCDVITTNTGRAERTETRRQVEVQPAISYEMVVDIQVARHLQTVRRRRVARAQPPHSVMPMSIWIKLVLP</sequence>
<dbReference type="RefSeq" id="XP_052130320.1">
    <property type="nucleotide sequence ID" value="XM_052274360.1"/>
</dbReference>